<evidence type="ECO:0000256" key="1">
    <source>
        <dbReference type="ARBA" id="ARBA00022737"/>
    </source>
</evidence>
<reference evidence="3" key="1">
    <citation type="submission" date="2021-08" db="EMBL/GenBank/DDBJ databases">
        <title>WGS assembly of Ceratopteris richardii.</title>
        <authorList>
            <person name="Marchant D.B."/>
            <person name="Chen G."/>
            <person name="Jenkins J."/>
            <person name="Shu S."/>
            <person name="Leebens-Mack J."/>
            <person name="Grimwood J."/>
            <person name="Schmutz J."/>
            <person name="Soltis P."/>
            <person name="Soltis D."/>
            <person name="Chen Z.-H."/>
        </authorList>
    </citation>
    <scope>NUCLEOTIDE SEQUENCE</scope>
    <source>
        <strain evidence="3">Whitten #5841</strain>
        <tissue evidence="3">Leaf</tissue>
    </source>
</reference>
<dbReference type="GO" id="GO:0003723">
    <property type="term" value="F:RNA binding"/>
    <property type="evidence" value="ECO:0007669"/>
    <property type="project" value="InterPro"/>
</dbReference>
<dbReference type="FunFam" id="1.25.40.10:FF:000158">
    <property type="entry name" value="pentatricopeptide repeat-containing protein At2g33680"/>
    <property type="match status" value="1"/>
</dbReference>
<name>A0A8T2SMU7_CERRI</name>
<evidence type="ECO:0000313" key="4">
    <source>
        <dbReference type="Proteomes" id="UP000825935"/>
    </source>
</evidence>
<dbReference type="NCBIfam" id="TIGR00756">
    <property type="entry name" value="PPR"/>
    <property type="match status" value="4"/>
</dbReference>
<evidence type="ECO:0008006" key="5">
    <source>
        <dbReference type="Google" id="ProtNLM"/>
    </source>
</evidence>
<dbReference type="Gene3D" id="1.25.40.10">
    <property type="entry name" value="Tetratricopeptide repeat domain"/>
    <property type="match status" value="6"/>
</dbReference>
<feature type="repeat" description="PPR" evidence="2">
    <location>
        <begin position="353"/>
        <end position="383"/>
    </location>
</feature>
<organism evidence="3 4">
    <name type="scientific">Ceratopteris richardii</name>
    <name type="common">Triangle waterfern</name>
    <dbReference type="NCBI Taxonomy" id="49495"/>
    <lineage>
        <taxon>Eukaryota</taxon>
        <taxon>Viridiplantae</taxon>
        <taxon>Streptophyta</taxon>
        <taxon>Embryophyta</taxon>
        <taxon>Tracheophyta</taxon>
        <taxon>Polypodiopsida</taxon>
        <taxon>Polypodiidae</taxon>
        <taxon>Polypodiales</taxon>
        <taxon>Pteridineae</taxon>
        <taxon>Pteridaceae</taxon>
        <taxon>Parkerioideae</taxon>
        <taxon>Ceratopteris</taxon>
    </lineage>
</organism>
<dbReference type="Proteomes" id="UP000825935">
    <property type="component" value="Chromosome 19"/>
</dbReference>
<evidence type="ECO:0000313" key="3">
    <source>
        <dbReference type="EMBL" id="KAH7352737.1"/>
    </source>
</evidence>
<dbReference type="GO" id="GO:0048731">
    <property type="term" value="P:system development"/>
    <property type="evidence" value="ECO:0007669"/>
    <property type="project" value="UniProtKB-ARBA"/>
</dbReference>
<dbReference type="PROSITE" id="PS51375">
    <property type="entry name" value="PPR"/>
    <property type="match status" value="5"/>
</dbReference>
<comment type="caution">
    <text evidence="3">The sequence shown here is derived from an EMBL/GenBank/DDBJ whole genome shotgun (WGS) entry which is preliminary data.</text>
</comment>
<feature type="repeat" description="PPR" evidence="2">
    <location>
        <begin position="384"/>
        <end position="418"/>
    </location>
</feature>
<sequence length="857" mass="96276">MQVTPLLFMGELGTIFSRSACYGFLKRCTSVEMGMVIVHLINNERLESDSFLGTHCIHMFARFGRLKEANHIFRQVAKPSVYTWSAIVLANAVLGNSVKALQLYSYMMEGDLEPDSHTFVAVLMACTNGEELMDGMLVHTHVIECGLESMPYIASGLILLYASFSRLADAQLVYDRQEKPSVVLLSELIHGYAENDCFADAIVLFRRMQLAGVEINEITCVCMVKACASARAIKEGMKTHFLMVEMRGIELQSVTRTSLVYMYGQFGMMQDARKIFRESREHDILEWNALIAGEAQHSCVIEVLQLYNQMQQHGVEPNQITFTCILKACAIANVLTTGKEFHAYLVGRNLQMDVVLTNALLNIYARSGDIQNTFKLFKLMEKRNVATWTIVITACAENGYRDAAFQLFELMLKEGMIPNNMTFLSILSACSHIAELKLIHSCIIDLHSELDATLVSCLIRRHGEFSSLLDSLNIFEQLIDCDIVTWNAIITVHAQHGCQDEALSLFIRMQMEGFKPDYITYSVMIPLTARKGLLLEVLYLFGQMLLHDIQSDANIFSFTLQGCSNLGTPDAGNVIYGHVIESGQELDAEIGAAIVYMYMSYGAEDDAEHIFDRFGHGYIEIWNAMMSGYVRTACAMDELSIEEHMSYSRDQHTERIFQLYNAMNQEGISPNQATFVMLLKSCYLTTASDHGKKVHAHIVEAGLDEDLLVGNMLIQMYTELKSYKDAICVFESLHQRNVVTFNTMLTAWAQQSCLELVKDGFQLMQQEGLKADEVTVLSLLSACSHIGKEIDALRYFNKMQIQCGIEPTHTHYTCIADLVSRNGYLKEGHDLLRTMPFLPNSLGLSSLSTHSAIHGSL</sequence>
<dbReference type="PANTHER" id="PTHR47926">
    <property type="entry name" value="PENTATRICOPEPTIDE REPEAT-CONTAINING PROTEIN"/>
    <property type="match status" value="1"/>
</dbReference>
<dbReference type="Pfam" id="PF13041">
    <property type="entry name" value="PPR_2"/>
    <property type="match status" value="3"/>
</dbReference>
<proteinExistence type="predicted"/>
<dbReference type="PANTHER" id="PTHR47926:SF533">
    <property type="entry name" value="DYW DOMAIN-CONTAINING PROTEIN"/>
    <property type="match status" value="1"/>
</dbReference>
<dbReference type="Pfam" id="PF13812">
    <property type="entry name" value="PPR_3"/>
    <property type="match status" value="1"/>
</dbReference>
<keyword evidence="1" id="KW-0677">Repeat</keyword>
<feature type="repeat" description="PPR" evidence="2">
    <location>
        <begin position="737"/>
        <end position="771"/>
    </location>
</feature>
<dbReference type="AlphaFoldDB" id="A0A8T2SMU7"/>
<accession>A0A8T2SMU7</accession>
<feature type="repeat" description="PPR" evidence="2">
    <location>
        <begin position="283"/>
        <end position="317"/>
    </location>
</feature>
<dbReference type="InterPro" id="IPR046960">
    <property type="entry name" value="PPR_At4g14850-like_plant"/>
</dbReference>
<dbReference type="InterPro" id="IPR011990">
    <property type="entry name" value="TPR-like_helical_dom_sf"/>
</dbReference>
<dbReference type="Pfam" id="PF01535">
    <property type="entry name" value="PPR"/>
    <property type="match status" value="2"/>
</dbReference>
<dbReference type="GO" id="GO:0009451">
    <property type="term" value="P:RNA modification"/>
    <property type="evidence" value="ECO:0007669"/>
    <property type="project" value="InterPro"/>
</dbReference>
<dbReference type="OrthoDB" id="1909488at2759"/>
<evidence type="ECO:0000256" key="2">
    <source>
        <dbReference type="PROSITE-ProRule" id="PRU00708"/>
    </source>
</evidence>
<keyword evidence="4" id="KW-1185">Reference proteome</keyword>
<feature type="repeat" description="PPR" evidence="2">
    <location>
        <begin position="482"/>
        <end position="516"/>
    </location>
</feature>
<gene>
    <name evidence="3" type="ORF">KP509_19G061300</name>
</gene>
<dbReference type="InterPro" id="IPR002885">
    <property type="entry name" value="PPR_rpt"/>
</dbReference>
<dbReference type="EMBL" id="CM035424">
    <property type="protein sequence ID" value="KAH7352737.1"/>
    <property type="molecule type" value="Genomic_DNA"/>
</dbReference>
<protein>
    <recommendedName>
        <fullName evidence="5">Pentatricopeptide repeat-containing protein</fullName>
    </recommendedName>
</protein>